<reference evidence="9" key="1">
    <citation type="submission" date="2024-06" db="EMBL/GenBank/DDBJ databases">
        <title>The genome sequences of Kitasatospora sp. strain HUAS MG31.</title>
        <authorList>
            <person name="Mo P."/>
        </authorList>
    </citation>
    <scope>NUCLEOTIDE SEQUENCE</scope>
    <source>
        <strain evidence="9">HUAS MG31</strain>
    </source>
</reference>
<organism evidence="9">
    <name type="scientific">Kitasatospora camelliae</name>
    <dbReference type="NCBI Taxonomy" id="3156397"/>
    <lineage>
        <taxon>Bacteria</taxon>
        <taxon>Bacillati</taxon>
        <taxon>Actinomycetota</taxon>
        <taxon>Actinomycetes</taxon>
        <taxon>Kitasatosporales</taxon>
        <taxon>Streptomycetaceae</taxon>
        <taxon>Kitasatospora</taxon>
    </lineage>
</organism>
<dbReference type="Pfam" id="PF13490">
    <property type="entry name" value="zf-HC2"/>
    <property type="match status" value="1"/>
</dbReference>
<evidence type="ECO:0000256" key="3">
    <source>
        <dbReference type="ARBA" id="ARBA00022989"/>
    </source>
</evidence>
<dbReference type="InterPro" id="IPR051474">
    <property type="entry name" value="Anti-sigma-K/W_factor"/>
</dbReference>
<dbReference type="EMBL" id="CP159872">
    <property type="protein sequence ID" value="XCM82769.1"/>
    <property type="molecule type" value="Genomic_DNA"/>
</dbReference>
<evidence type="ECO:0000259" key="8">
    <source>
        <dbReference type="Pfam" id="PF13490"/>
    </source>
</evidence>
<keyword evidence="2" id="KW-0812">Transmembrane</keyword>
<gene>
    <name evidence="9" type="ORF">ABWK59_29580</name>
</gene>
<keyword evidence="3" id="KW-1133">Transmembrane helix</keyword>
<dbReference type="AlphaFoldDB" id="A0AAU8K5Z8"/>
<keyword evidence="6" id="KW-0804">Transcription</keyword>
<keyword evidence="5" id="KW-0472">Membrane</keyword>
<feature type="region of interest" description="Disordered" evidence="7">
    <location>
        <begin position="73"/>
        <end position="128"/>
    </location>
</feature>
<evidence type="ECO:0000256" key="2">
    <source>
        <dbReference type="ARBA" id="ARBA00022692"/>
    </source>
</evidence>
<proteinExistence type="predicted"/>
<evidence type="ECO:0000256" key="7">
    <source>
        <dbReference type="SAM" id="MobiDB-lite"/>
    </source>
</evidence>
<dbReference type="InterPro" id="IPR027383">
    <property type="entry name" value="Znf_put"/>
</dbReference>
<dbReference type="InterPro" id="IPR041916">
    <property type="entry name" value="Anti_sigma_zinc_sf"/>
</dbReference>
<feature type="compositionally biased region" description="Gly residues" evidence="7">
    <location>
        <begin position="115"/>
        <end position="128"/>
    </location>
</feature>
<accession>A0AAU8K5Z8</accession>
<dbReference type="GO" id="GO:0016989">
    <property type="term" value="F:sigma factor antagonist activity"/>
    <property type="evidence" value="ECO:0007669"/>
    <property type="project" value="TreeGrafter"/>
</dbReference>
<dbReference type="RefSeq" id="WP_354643702.1">
    <property type="nucleotide sequence ID" value="NZ_CP159872.1"/>
</dbReference>
<protein>
    <submittedName>
        <fullName evidence="9">Zf-HC2 domain-containing protein</fullName>
    </submittedName>
</protein>
<evidence type="ECO:0000313" key="9">
    <source>
        <dbReference type="EMBL" id="XCM82769.1"/>
    </source>
</evidence>
<dbReference type="GO" id="GO:0016020">
    <property type="term" value="C:membrane"/>
    <property type="evidence" value="ECO:0007669"/>
    <property type="project" value="UniProtKB-SubCell"/>
</dbReference>
<name>A0AAU8K5Z8_9ACTN</name>
<keyword evidence="4" id="KW-0805">Transcription regulation</keyword>
<evidence type="ECO:0000256" key="5">
    <source>
        <dbReference type="ARBA" id="ARBA00023136"/>
    </source>
</evidence>
<sequence>MSAPSPHVLTGAYAVHALAEPERAAFQRHLAVCPDCAREVAGFEAVLARMAAAEAVAPPPGLRSRVLAAIVPSLPAEGGPGPPRRAARPDRAPRRPDPSDRRRAPNARWKPGCGPVRGTGPGEGGAPP</sequence>
<dbReference type="PANTHER" id="PTHR37461">
    <property type="entry name" value="ANTI-SIGMA-K FACTOR RSKA"/>
    <property type="match status" value="1"/>
</dbReference>
<evidence type="ECO:0000256" key="6">
    <source>
        <dbReference type="ARBA" id="ARBA00023163"/>
    </source>
</evidence>
<dbReference type="GO" id="GO:0006417">
    <property type="term" value="P:regulation of translation"/>
    <property type="evidence" value="ECO:0007669"/>
    <property type="project" value="TreeGrafter"/>
</dbReference>
<dbReference type="Gene3D" id="1.10.10.1320">
    <property type="entry name" value="Anti-sigma factor, zinc-finger domain"/>
    <property type="match status" value="1"/>
</dbReference>
<dbReference type="KEGG" id="kcm:ABWK59_29580"/>
<dbReference type="PANTHER" id="PTHR37461:SF1">
    <property type="entry name" value="ANTI-SIGMA-K FACTOR RSKA"/>
    <property type="match status" value="1"/>
</dbReference>
<feature type="compositionally biased region" description="Basic and acidic residues" evidence="7">
    <location>
        <begin position="87"/>
        <end position="103"/>
    </location>
</feature>
<evidence type="ECO:0000256" key="1">
    <source>
        <dbReference type="ARBA" id="ARBA00004167"/>
    </source>
</evidence>
<comment type="subcellular location">
    <subcellularLocation>
        <location evidence="1">Membrane</location>
        <topology evidence="1">Single-pass membrane protein</topology>
    </subcellularLocation>
</comment>
<evidence type="ECO:0000256" key="4">
    <source>
        <dbReference type="ARBA" id="ARBA00023015"/>
    </source>
</evidence>
<feature type="domain" description="Putative zinc-finger" evidence="8">
    <location>
        <begin position="11"/>
        <end position="37"/>
    </location>
</feature>